<evidence type="ECO:0000313" key="1">
    <source>
        <dbReference type="EMBL" id="UVO90243.1"/>
    </source>
</evidence>
<sequence length="403" mass="46846">MKQYWLVLDPGTFLWVKGSKACAYSTIQHRIMRFSVTKKLNALVTDLLQIDNLYRTMLTDKDLSDFEIHGWVKELLSLGCAKLIPITKENKEVAVSLMPMLKVQDNLSYYKYTHNRQTDGCIMSNLHKLVVHLNGAQLGNNNWARQILFPKSLGVCDLDRASFFRFLYSMGYPHFLSEIVLVGCIWEYAEKKQLLEQLCELSTPISICCLERDFVTYMRRDLKSIYSKFSFYILINNYISDNRLIKDPQICYYFILSSEEDYEAAETLIVQYCLENYRLIPICTGKNLTFFENCIYLSEEELLNINLSKREIFAHQVINTNYFGVLTIAPDGKVYSGDMNEPAIGTIDESLYTIVYREMTEGHSWLRIRDQKPCCDCIYQWLCPSPSNYELAIGKPNLCHVKP</sequence>
<gene>
    <name evidence="1" type="ORF">NXW39_01205</name>
</gene>
<dbReference type="NCBIfam" id="TIGR04150">
    <property type="entry name" value="pseudo_rSAM_GG"/>
    <property type="match status" value="1"/>
</dbReference>
<evidence type="ECO:0000313" key="2">
    <source>
        <dbReference type="Proteomes" id="UP001058403"/>
    </source>
</evidence>
<name>A0A9X9NG47_BACFG</name>
<dbReference type="AlphaFoldDB" id="A0A9X9NG47"/>
<dbReference type="RefSeq" id="WP_005814436.1">
    <property type="nucleotide sequence ID" value="NZ_CAXSVT010000005.1"/>
</dbReference>
<dbReference type="InterPro" id="IPR026418">
    <property type="entry name" value="Pseudo_rSAM"/>
</dbReference>
<protein>
    <submittedName>
        <fullName evidence="1">TIGR04150 pseudo-rSAM protein</fullName>
    </submittedName>
</protein>
<proteinExistence type="predicted"/>
<dbReference type="EMBL" id="CP103070">
    <property type="protein sequence ID" value="UVO90243.1"/>
    <property type="molecule type" value="Genomic_DNA"/>
</dbReference>
<dbReference type="Proteomes" id="UP001058403">
    <property type="component" value="Chromosome"/>
</dbReference>
<accession>A0A9X9NG47</accession>
<organism evidence="1 2">
    <name type="scientific">Bacteroides fragilis</name>
    <dbReference type="NCBI Taxonomy" id="817"/>
    <lineage>
        <taxon>Bacteria</taxon>
        <taxon>Pseudomonadati</taxon>
        <taxon>Bacteroidota</taxon>
        <taxon>Bacteroidia</taxon>
        <taxon>Bacteroidales</taxon>
        <taxon>Bacteroidaceae</taxon>
        <taxon>Bacteroides</taxon>
    </lineage>
</organism>
<reference evidence="1" key="1">
    <citation type="submission" date="2022-08" db="EMBL/GenBank/DDBJ databases">
        <title>Genome Sequencing of Bacteroides fragilis Group Isolates with Nanopore Technology.</title>
        <authorList>
            <person name="Tisza M.J."/>
            <person name="Smith D."/>
            <person name="Dekker J.P."/>
        </authorList>
    </citation>
    <scope>NUCLEOTIDE SEQUENCE</scope>
    <source>
        <strain evidence="1">BFG-49</strain>
    </source>
</reference>